<evidence type="ECO:0000259" key="4">
    <source>
        <dbReference type="PROSITE" id="PS50234"/>
    </source>
</evidence>
<evidence type="ECO:0000256" key="2">
    <source>
        <dbReference type="SAM" id="MobiDB-lite"/>
    </source>
</evidence>
<evidence type="ECO:0000313" key="6">
    <source>
        <dbReference type="Proteomes" id="UP000465062"/>
    </source>
</evidence>
<dbReference type="EMBL" id="CP047394">
    <property type="protein sequence ID" value="QHE62918.1"/>
    <property type="molecule type" value="Genomic_DNA"/>
</dbReference>
<reference evidence="5 6" key="1">
    <citation type="submission" date="2019-06" db="EMBL/GenBank/DDBJ databases">
        <title>An operon consisting of a P-type ATPase gene and a transcriptional regular gene given the different cadmium resistance in Bacillus vietamensis 151-6 and Bacillus marisflavi 151-25.</title>
        <authorList>
            <person name="Yu X."/>
        </authorList>
    </citation>
    <scope>NUCLEOTIDE SEQUENCE [LARGE SCALE GENOMIC DNA]</scope>
    <source>
        <strain evidence="5 6">151-6</strain>
    </source>
</reference>
<dbReference type="Gene3D" id="3.40.50.410">
    <property type="entry name" value="von Willebrand factor, type A domain"/>
    <property type="match status" value="1"/>
</dbReference>
<feature type="chain" id="PRO_5038799107" evidence="3">
    <location>
        <begin position="25"/>
        <end position="467"/>
    </location>
</feature>
<keyword evidence="1" id="KW-0175">Coiled coil</keyword>
<name>A0A6I6ULL0_9BACI</name>
<dbReference type="InterPro" id="IPR036465">
    <property type="entry name" value="vWFA_dom_sf"/>
</dbReference>
<gene>
    <name evidence="5" type="ORF">FHE72_19345</name>
</gene>
<accession>A0A6I6ULL0</accession>
<evidence type="ECO:0000256" key="3">
    <source>
        <dbReference type="SAM" id="SignalP"/>
    </source>
</evidence>
<protein>
    <submittedName>
        <fullName evidence="5">VWA domain-containing protein</fullName>
    </submittedName>
</protein>
<dbReference type="InterPro" id="IPR002035">
    <property type="entry name" value="VWF_A"/>
</dbReference>
<feature type="coiled-coil region" evidence="1">
    <location>
        <begin position="393"/>
        <end position="445"/>
    </location>
</feature>
<proteinExistence type="predicted"/>
<dbReference type="RefSeq" id="WP_159362717.1">
    <property type="nucleotide sequence ID" value="NZ_CP047394.1"/>
</dbReference>
<dbReference type="PROSITE" id="PS50234">
    <property type="entry name" value="VWFA"/>
    <property type="match status" value="1"/>
</dbReference>
<feature type="domain" description="VWFA" evidence="4">
    <location>
        <begin position="163"/>
        <end position="354"/>
    </location>
</feature>
<dbReference type="SUPFAM" id="SSF53300">
    <property type="entry name" value="vWA-like"/>
    <property type="match status" value="1"/>
</dbReference>
<feature type="signal peptide" evidence="3">
    <location>
        <begin position="1"/>
        <end position="24"/>
    </location>
</feature>
<dbReference type="SMART" id="SM00327">
    <property type="entry name" value="VWA"/>
    <property type="match status" value="1"/>
</dbReference>
<dbReference type="Pfam" id="PF00092">
    <property type="entry name" value="VWA"/>
    <property type="match status" value="1"/>
</dbReference>
<keyword evidence="3" id="KW-0732">Signal</keyword>
<sequence length="467" mass="52601">MKPIKPLFRLALLLLLLTGCQGDAENAATKEKGGQDPGQPAQASKDVDLSNTPEEWINEDEGELYQKYIEKKSWSKEPEVYKKETGKAIDEYMKNIVSKETEKWTEQNWTQSILSSLQTGYGDIASELKNYEVVYEEMKLPDGRLLQDVPMDEITEKEDKKVNVALLIDSSGSMKADVDGESKMSLAKDSLKSLAKELPESVNVSLIAFGHKGTGSDADKEKSCKAVESIYPLQPYDEGAFSESLKKFDPKGWTPLASSIELANEQLSSHSDEKTENFIYVVSDGIETCDGDPVAAAKKVKADNTNVKINIIGFDVDSEADGQLKKVAEAGGGEYSSVKSKQQLSEIENVWKEVINKNTWRWWAVNRFSDNVWTTVDHYNALRDIVSTYQTMIRNEENRMIQTLNRLEQEELIDSEERSAISSLLDDRQEKIRNYLNDLESNKHEEVKTVSDELDKRLDAIKKQVGI</sequence>
<evidence type="ECO:0000313" key="5">
    <source>
        <dbReference type="EMBL" id="QHE62918.1"/>
    </source>
</evidence>
<dbReference type="Proteomes" id="UP000465062">
    <property type="component" value="Chromosome"/>
</dbReference>
<dbReference type="KEGG" id="bvq:FHE72_19345"/>
<dbReference type="AlphaFoldDB" id="A0A6I6ULL0"/>
<evidence type="ECO:0000256" key="1">
    <source>
        <dbReference type="SAM" id="Coils"/>
    </source>
</evidence>
<organism evidence="5 6">
    <name type="scientific">Rossellomorea vietnamensis</name>
    <dbReference type="NCBI Taxonomy" id="218284"/>
    <lineage>
        <taxon>Bacteria</taxon>
        <taxon>Bacillati</taxon>
        <taxon>Bacillota</taxon>
        <taxon>Bacilli</taxon>
        <taxon>Bacillales</taxon>
        <taxon>Bacillaceae</taxon>
        <taxon>Rossellomorea</taxon>
    </lineage>
</organism>
<dbReference type="PROSITE" id="PS51257">
    <property type="entry name" value="PROKAR_LIPOPROTEIN"/>
    <property type="match status" value="1"/>
</dbReference>
<feature type="region of interest" description="Disordered" evidence="2">
    <location>
        <begin position="27"/>
        <end position="50"/>
    </location>
</feature>